<organism evidence="1 2">
    <name type="scientific">Penicilliopsis zonata CBS 506.65</name>
    <dbReference type="NCBI Taxonomy" id="1073090"/>
    <lineage>
        <taxon>Eukaryota</taxon>
        <taxon>Fungi</taxon>
        <taxon>Dikarya</taxon>
        <taxon>Ascomycota</taxon>
        <taxon>Pezizomycotina</taxon>
        <taxon>Eurotiomycetes</taxon>
        <taxon>Eurotiomycetidae</taxon>
        <taxon>Eurotiales</taxon>
        <taxon>Aspergillaceae</taxon>
        <taxon>Penicilliopsis</taxon>
    </lineage>
</organism>
<dbReference type="GeneID" id="34615130"/>
<dbReference type="AlphaFoldDB" id="A0A1L9SWH2"/>
<proteinExistence type="predicted"/>
<dbReference type="EMBL" id="KV878336">
    <property type="protein sequence ID" value="OJJ51552.1"/>
    <property type="molecule type" value="Genomic_DNA"/>
</dbReference>
<dbReference type="VEuPathDB" id="FungiDB:ASPZODRAFT_57148"/>
<protein>
    <submittedName>
        <fullName evidence="1">Uncharacterized protein</fullName>
    </submittedName>
</protein>
<reference evidence="2" key="1">
    <citation type="journal article" date="2017" name="Genome Biol.">
        <title>Comparative genomics reveals high biological diversity and specific adaptations in the industrially and medically important fungal genus Aspergillus.</title>
        <authorList>
            <person name="de Vries R.P."/>
            <person name="Riley R."/>
            <person name="Wiebenga A."/>
            <person name="Aguilar-Osorio G."/>
            <person name="Amillis S."/>
            <person name="Uchima C.A."/>
            <person name="Anderluh G."/>
            <person name="Asadollahi M."/>
            <person name="Askin M."/>
            <person name="Barry K."/>
            <person name="Battaglia E."/>
            <person name="Bayram O."/>
            <person name="Benocci T."/>
            <person name="Braus-Stromeyer S.A."/>
            <person name="Caldana C."/>
            <person name="Canovas D."/>
            <person name="Cerqueira G.C."/>
            <person name="Chen F."/>
            <person name="Chen W."/>
            <person name="Choi C."/>
            <person name="Clum A."/>
            <person name="Dos Santos R.A."/>
            <person name="Damasio A.R."/>
            <person name="Diallinas G."/>
            <person name="Emri T."/>
            <person name="Fekete E."/>
            <person name="Flipphi M."/>
            <person name="Freyberg S."/>
            <person name="Gallo A."/>
            <person name="Gournas C."/>
            <person name="Habgood R."/>
            <person name="Hainaut M."/>
            <person name="Harispe M.L."/>
            <person name="Henrissat B."/>
            <person name="Hilden K.S."/>
            <person name="Hope R."/>
            <person name="Hossain A."/>
            <person name="Karabika E."/>
            <person name="Karaffa L."/>
            <person name="Karanyi Z."/>
            <person name="Krasevec N."/>
            <person name="Kuo A."/>
            <person name="Kusch H."/>
            <person name="LaButti K."/>
            <person name="Lagendijk E.L."/>
            <person name="Lapidus A."/>
            <person name="Levasseur A."/>
            <person name="Lindquist E."/>
            <person name="Lipzen A."/>
            <person name="Logrieco A.F."/>
            <person name="MacCabe A."/>
            <person name="Maekelae M.R."/>
            <person name="Malavazi I."/>
            <person name="Melin P."/>
            <person name="Meyer V."/>
            <person name="Mielnichuk N."/>
            <person name="Miskei M."/>
            <person name="Molnar A.P."/>
            <person name="Mule G."/>
            <person name="Ngan C.Y."/>
            <person name="Orejas M."/>
            <person name="Orosz E."/>
            <person name="Ouedraogo J.P."/>
            <person name="Overkamp K.M."/>
            <person name="Park H.-S."/>
            <person name="Perrone G."/>
            <person name="Piumi F."/>
            <person name="Punt P.J."/>
            <person name="Ram A.F."/>
            <person name="Ramon A."/>
            <person name="Rauscher S."/>
            <person name="Record E."/>
            <person name="Riano-Pachon D.M."/>
            <person name="Robert V."/>
            <person name="Roehrig J."/>
            <person name="Ruller R."/>
            <person name="Salamov A."/>
            <person name="Salih N.S."/>
            <person name="Samson R.A."/>
            <person name="Sandor E."/>
            <person name="Sanguinetti M."/>
            <person name="Schuetze T."/>
            <person name="Sepcic K."/>
            <person name="Shelest E."/>
            <person name="Sherlock G."/>
            <person name="Sophianopoulou V."/>
            <person name="Squina F.M."/>
            <person name="Sun H."/>
            <person name="Susca A."/>
            <person name="Todd R.B."/>
            <person name="Tsang A."/>
            <person name="Unkles S.E."/>
            <person name="van de Wiele N."/>
            <person name="van Rossen-Uffink D."/>
            <person name="Oliveira J.V."/>
            <person name="Vesth T.C."/>
            <person name="Visser J."/>
            <person name="Yu J.-H."/>
            <person name="Zhou M."/>
            <person name="Andersen M.R."/>
            <person name="Archer D.B."/>
            <person name="Baker S.E."/>
            <person name="Benoit I."/>
            <person name="Brakhage A.A."/>
            <person name="Braus G.H."/>
            <person name="Fischer R."/>
            <person name="Frisvad J.C."/>
            <person name="Goldman G.H."/>
            <person name="Houbraken J."/>
            <person name="Oakley B."/>
            <person name="Pocsi I."/>
            <person name="Scazzocchio C."/>
            <person name="Seiboth B."/>
            <person name="vanKuyk P.A."/>
            <person name="Wortman J."/>
            <person name="Dyer P.S."/>
            <person name="Grigoriev I.V."/>
        </authorList>
    </citation>
    <scope>NUCLEOTIDE SEQUENCE [LARGE SCALE GENOMIC DNA]</scope>
    <source>
        <strain evidence="2">CBS 506.65</strain>
    </source>
</reference>
<dbReference type="STRING" id="1073090.A0A1L9SWH2"/>
<evidence type="ECO:0000313" key="2">
    <source>
        <dbReference type="Proteomes" id="UP000184188"/>
    </source>
</evidence>
<dbReference type="Proteomes" id="UP000184188">
    <property type="component" value="Unassembled WGS sequence"/>
</dbReference>
<sequence length="346" mass="39272">MHRKRAPRTPGLPPIESLSGFDWTTTTQLKFRPFKPKYHLTMALENLDPSDWIPMDKTYKDRLKLRASLLEKHHDVVLGINNESDPRVRAAVVELYMFLLGTYLPGRYPRMFTLRDKSSSATLENLVTGEVFPVDESVSTITALESLARVADEDFLILLPDITTAAAAGEEEKYILEAYETCFPAGFDTRTKLGLRLASIHDPVPHYTDKLEKSMDRFFAKLPVGRYVKRVNWGITTEPDLFAAFGGIHASEEEEEEEKPIRSEDLDLDKTYLRCERQTLHRLPTSKALVFAYHTYMYPLQEIKDEGLGEDLAMAIDGLKEGSAPGIHMYKRGAVWGEAVKTCLRA</sequence>
<dbReference type="InterPro" id="IPR021848">
    <property type="entry name" value="HODM_asu-like"/>
</dbReference>
<gene>
    <name evidence="1" type="ORF">ASPZODRAFT_57148</name>
</gene>
<evidence type="ECO:0000313" key="1">
    <source>
        <dbReference type="EMBL" id="OJJ51552.1"/>
    </source>
</evidence>
<dbReference type="OrthoDB" id="5043642at2759"/>
<accession>A0A1L9SWH2</accession>
<dbReference type="RefSeq" id="XP_022586062.1">
    <property type="nucleotide sequence ID" value="XM_022728666.1"/>
</dbReference>
<keyword evidence="2" id="KW-1185">Reference proteome</keyword>
<dbReference type="Pfam" id="PF11927">
    <property type="entry name" value="HODM_asu-like"/>
    <property type="match status" value="1"/>
</dbReference>
<name>A0A1L9SWH2_9EURO</name>